<name>A0AA86RWI1_9FABA</name>
<feature type="region of interest" description="Disordered" evidence="1">
    <location>
        <begin position="52"/>
        <end position="78"/>
    </location>
</feature>
<proteinExistence type="predicted"/>
<evidence type="ECO:0000256" key="1">
    <source>
        <dbReference type="SAM" id="MobiDB-lite"/>
    </source>
</evidence>
<dbReference type="AlphaFoldDB" id="A0AA86RWI1"/>
<feature type="compositionally biased region" description="Polar residues" evidence="1">
    <location>
        <begin position="56"/>
        <end position="68"/>
    </location>
</feature>
<feature type="region of interest" description="Disordered" evidence="1">
    <location>
        <begin position="1"/>
        <end position="22"/>
    </location>
</feature>
<sequence>MKLKNSPKGGNGGMKEKEETLGKEKLRAEFGWAKGAGAVNSGPHFENACRGRKHLLQSQTPPRSSTGTAKPLTSCKAQ</sequence>
<organism evidence="2 3">
    <name type="scientific">Sphenostylis stenocarpa</name>
    <dbReference type="NCBI Taxonomy" id="92480"/>
    <lineage>
        <taxon>Eukaryota</taxon>
        <taxon>Viridiplantae</taxon>
        <taxon>Streptophyta</taxon>
        <taxon>Embryophyta</taxon>
        <taxon>Tracheophyta</taxon>
        <taxon>Spermatophyta</taxon>
        <taxon>Magnoliopsida</taxon>
        <taxon>eudicotyledons</taxon>
        <taxon>Gunneridae</taxon>
        <taxon>Pentapetalae</taxon>
        <taxon>rosids</taxon>
        <taxon>fabids</taxon>
        <taxon>Fabales</taxon>
        <taxon>Fabaceae</taxon>
        <taxon>Papilionoideae</taxon>
        <taxon>50 kb inversion clade</taxon>
        <taxon>NPAAA clade</taxon>
        <taxon>indigoferoid/millettioid clade</taxon>
        <taxon>Phaseoleae</taxon>
        <taxon>Sphenostylis</taxon>
    </lineage>
</organism>
<dbReference type="Proteomes" id="UP001189624">
    <property type="component" value="Chromosome 1"/>
</dbReference>
<evidence type="ECO:0000313" key="3">
    <source>
        <dbReference type="Proteomes" id="UP001189624"/>
    </source>
</evidence>
<dbReference type="EMBL" id="OY731398">
    <property type="protein sequence ID" value="CAJ1864916.1"/>
    <property type="molecule type" value="Genomic_DNA"/>
</dbReference>
<protein>
    <submittedName>
        <fullName evidence="2">Uncharacterized protein</fullName>
    </submittedName>
</protein>
<dbReference type="Gramene" id="rna-AYBTSS11_LOCUS2270">
    <property type="protein sequence ID" value="CAJ1864916.1"/>
    <property type="gene ID" value="gene-AYBTSS11_LOCUS2270"/>
</dbReference>
<gene>
    <name evidence="2" type="ORF">AYBTSS11_LOCUS2270</name>
</gene>
<evidence type="ECO:0000313" key="2">
    <source>
        <dbReference type="EMBL" id="CAJ1864916.1"/>
    </source>
</evidence>
<reference evidence="2" key="1">
    <citation type="submission" date="2023-10" db="EMBL/GenBank/DDBJ databases">
        <authorList>
            <person name="Domelevo Entfellner J.-B."/>
        </authorList>
    </citation>
    <scope>NUCLEOTIDE SEQUENCE</scope>
</reference>
<accession>A0AA86RWI1</accession>
<keyword evidence="3" id="KW-1185">Reference proteome</keyword>